<feature type="signal peptide" evidence="2">
    <location>
        <begin position="1"/>
        <end position="24"/>
    </location>
</feature>
<evidence type="ECO:0000313" key="4">
    <source>
        <dbReference type="Proteomes" id="UP000019063"/>
    </source>
</evidence>
<dbReference type="AlphaFoldDB" id="W4HKP5"/>
<feature type="region of interest" description="Disordered" evidence="1">
    <location>
        <begin position="24"/>
        <end position="69"/>
    </location>
</feature>
<protein>
    <submittedName>
        <fullName evidence="3">Uncharacterized protein</fullName>
    </submittedName>
</protein>
<accession>W4HKP5</accession>
<evidence type="ECO:0000256" key="1">
    <source>
        <dbReference type="SAM" id="MobiDB-lite"/>
    </source>
</evidence>
<dbReference type="EMBL" id="AQQW01000006">
    <property type="protein sequence ID" value="ETW12550.1"/>
    <property type="molecule type" value="Genomic_DNA"/>
</dbReference>
<organism evidence="3 4">
    <name type="scientific">Roseivivax marinus</name>
    <dbReference type="NCBI Taxonomy" id="1379903"/>
    <lineage>
        <taxon>Bacteria</taxon>
        <taxon>Pseudomonadati</taxon>
        <taxon>Pseudomonadota</taxon>
        <taxon>Alphaproteobacteria</taxon>
        <taxon>Rhodobacterales</taxon>
        <taxon>Roseobacteraceae</taxon>
        <taxon>Roseivivax</taxon>
    </lineage>
</organism>
<dbReference type="Proteomes" id="UP000019063">
    <property type="component" value="Unassembled WGS sequence"/>
</dbReference>
<keyword evidence="4" id="KW-1185">Reference proteome</keyword>
<feature type="compositionally biased region" description="Basic and acidic residues" evidence="1">
    <location>
        <begin position="32"/>
        <end position="54"/>
    </location>
</feature>
<evidence type="ECO:0000256" key="2">
    <source>
        <dbReference type="SAM" id="SignalP"/>
    </source>
</evidence>
<comment type="caution">
    <text evidence="3">The sequence shown here is derived from an EMBL/GenBank/DDBJ whole genome shotgun (WGS) entry which is preliminary data.</text>
</comment>
<sequence>MKRHGRIATLVCAGWLLAALPGAAETTEPADEASRDVTRDAIEGAVDAGRESARDGAVPARPAPPLSALTVSGYDPEAVDRLIATSGLSSADRAALRAARPERESPADERAVYLERLRAALGLPPLPAL</sequence>
<gene>
    <name evidence="3" type="ORF">ATO8_11049</name>
</gene>
<dbReference type="RefSeq" id="WP_043844581.1">
    <property type="nucleotide sequence ID" value="NZ_AQQW01000006.1"/>
</dbReference>
<reference evidence="3 4" key="1">
    <citation type="journal article" date="2014" name="Antonie Van Leeuwenhoek">
        <title>Roseivivax atlanticus sp. nov., isolated from surface seawater of the Atlantic Ocean.</title>
        <authorList>
            <person name="Li G."/>
            <person name="Lai Q."/>
            <person name="Liu X."/>
            <person name="Sun F."/>
            <person name="Shao Z."/>
        </authorList>
    </citation>
    <scope>NUCLEOTIDE SEQUENCE [LARGE SCALE GENOMIC DNA]</scope>
    <source>
        <strain evidence="3 4">22II-s10s</strain>
    </source>
</reference>
<proteinExistence type="predicted"/>
<name>W4HKP5_9RHOB</name>
<keyword evidence="2" id="KW-0732">Signal</keyword>
<evidence type="ECO:0000313" key="3">
    <source>
        <dbReference type="EMBL" id="ETW12550.1"/>
    </source>
</evidence>
<dbReference type="STRING" id="1379903.ATO8_11049"/>
<feature type="chain" id="PRO_5004843328" evidence="2">
    <location>
        <begin position="25"/>
        <end position="129"/>
    </location>
</feature>